<evidence type="ECO:0000256" key="2">
    <source>
        <dbReference type="ARBA" id="ARBA00004448"/>
    </source>
</evidence>
<dbReference type="AlphaFoldDB" id="J3JYM8"/>
<evidence type="ECO:0000256" key="4">
    <source>
        <dbReference type="ARBA" id="ARBA00022692"/>
    </source>
</evidence>
<dbReference type="Pfam" id="PF14972">
    <property type="entry name" value="Mito_morph_reg"/>
    <property type="match status" value="1"/>
</dbReference>
<keyword evidence="4 9" id="KW-0812">Transmembrane</keyword>
<evidence type="ECO:0000313" key="13">
    <source>
        <dbReference type="EnsemblMetazoa" id="XP_019761445.1"/>
    </source>
</evidence>
<protein>
    <recommendedName>
        <fullName evidence="16">Transmembrane protein 11</fullName>
    </recommendedName>
</protein>
<dbReference type="GO" id="GO:0005743">
    <property type="term" value="C:mitochondrial inner membrane"/>
    <property type="evidence" value="ECO:0007669"/>
    <property type="project" value="UniProtKB-SubCell"/>
</dbReference>
<evidence type="ECO:0000256" key="5">
    <source>
        <dbReference type="ARBA" id="ARBA00022792"/>
    </source>
</evidence>
<reference evidence="14 15" key="2">
    <citation type="journal article" date="2013" name="Genome Biol.">
        <title>Draft genome of the mountain pine beetle, Dendroctonus ponderosae Hopkins, a major forest pest.</title>
        <authorList>
            <person name="Keeling C.I."/>
            <person name="Yuen M.M."/>
            <person name="Liao N.Y."/>
            <person name="Docking T.R."/>
            <person name="Chan S.K."/>
            <person name="Taylor G.A."/>
            <person name="Palmquist D.L."/>
            <person name="Jackman S.D."/>
            <person name="Nguyen A."/>
            <person name="Li M."/>
            <person name="Henderson H."/>
            <person name="Janes J.K."/>
            <person name="Zhao Y."/>
            <person name="Pandoh P."/>
            <person name="Moore R."/>
            <person name="Sperling F.A."/>
            <person name="Huber D.P."/>
            <person name="Birol I."/>
            <person name="Jones S.J."/>
            <person name="Bohlmann J."/>
        </authorList>
    </citation>
    <scope>NUCLEOTIDE SEQUENCE</scope>
</reference>
<dbReference type="EMBL" id="KB740984">
    <property type="protein sequence ID" value="ENN76298.1"/>
    <property type="molecule type" value="Genomic_DNA"/>
</dbReference>
<evidence type="ECO:0000256" key="6">
    <source>
        <dbReference type="ARBA" id="ARBA00022989"/>
    </source>
</evidence>
<dbReference type="GO" id="GO:0007007">
    <property type="term" value="P:inner mitochondrial membrane organization"/>
    <property type="evidence" value="ECO:0007669"/>
    <property type="project" value="TreeGrafter"/>
</dbReference>
<dbReference type="OMA" id="IGNCLHK"/>
<dbReference type="STRING" id="77166.J3JYM8"/>
<dbReference type="PANTHER" id="PTHR15099:SF2">
    <property type="entry name" value="TRANSMEMBRANE PROTEIN 11, MITOCHONDRIAL"/>
    <property type="match status" value="1"/>
</dbReference>
<accession>J3JYM8</accession>
<comment type="similarity">
    <text evidence="3">Belongs to the TMEM11 family.</text>
</comment>
<dbReference type="Proteomes" id="UP000019118">
    <property type="component" value="Unassembled WGS sequence"/>
</dbReference>
<dbReference type="OrthoDB" id="9970856at2759"/>
<evidence type="ECO:0000313" key="14">
    <source>
        <dbReference type="Proteomes" id="UP000019118"/>
    </source>
</evidence>
<keyword evidence="14" id="KW-1185">Reference proteome</keyword>
<organism evidence="10">
    <name type="scientific">Dendroctonus ponderosae</name>
    <name type="common">Mountain pine beetle</name>
    <dbReference type="NCBI Taxonomy" id="77166"/>
    <lineage>
        <taxon>Eukaryota</taxon>
        <taxon>Metazoa</taxon>
        <taxon>Ecdysozoa</taxon>
        <taxon>Arthropoda</taxon>
        <taxon>Hexapoda</taxon>
        <taxon>Insecta</taxon>
        <taxon>Pterygota</taxon>
        <taxon>Neoptera</taxon>
        <taxon>Endopterygota</taxon>
        <taxon>Coleoptera</taxon>
        <taxon>Polyphaga</taxon>
        <taxon>Cucujiformia</taxon>
        <taxon>Curculionidae</taxon>
        <taxon>Scolytinae</taxon>
        <taxon>Dendroctonus</taxon>
    </lineage>
</organism>
<keyword evidence="8 9" id="KW-0472">Membrane</keyword>
<dbReference type="KEGG" id="dpa:109538590"/>
<feature type="transmembrane region" description="Helical" evidence="9">
    <location>
        <begin position="92"/>
        <end position="110"/>
    </location>
</feature>
<gene>
    <name evidence="13" type="primary">109538590</name>
    <name evidence="12" type="ORF">D910_04347</name>
    <name evidence="11" type="ORF">YQE_07261</name>
</gene>
<keyword evidence="7" id="KW-0496">Mitochondrion</keyword>
<reference evidence="10" key="1">
    <citation type="journal article" date="2012" name="Insect Biochem. Mol. Biol.">
        <title>Transcriptome and full-length cDNA resources for the mountain pine beetle, Dendroctonus ponderosae Hopkins, a major insect pest of pine forests.</title>
        <authorList>
            <person name="Keeling C.I."/>
            <person name="Henderson H."/>
            <person name="Li M."/>
            <person name="Yuen M."/>
            <person name="Clark E.L."/>
            <person name="Fraser J.D."/>
            <person name="Huber D.P."/>
            <person name="Liao N.Y."/>
            <person name="Roderick Docking T."/>
            <person name="Birol I."/>
            <person name="Chan S.K."/>
            <person name="Taylor G.A."/>
            <person name="Palmquist D."/>
            <person name="Jones S.J."/>
            <person name="Bohlmann J."/>
        </authorList>
    </citation>
    <scope>NUCLEOTIDE SEQUENCE</scope>
    <source>
        <tissue evidence="10">Pupae</tissue>
    </source>
</reference>
<evidence type="ECO:0000256" key="9">
    <source>
        <dbReference type="SAM" id="Phobius"/>
    </source>
</evidence>
<dbReference type="PANTHER" id="PTHR15099">
    <property type="entry name" value="PROTEIN PM1"/>
    <property type="match status" value="1"/>
</dbReference>
<dbReference type="EMBL" id="KB631899">
    <property type="protein sequence ID" value="ERL86944.1"/>
    <property type="molecule type" value="Genomic_DNA"/>
</dbReference>
<evidence type="ECO:0000313" key="15">
    <source>
        <dbReference type="Proteomes" id="UP000030742"/>
    </source>
</evidence>
<evidence type="ECO:0000313" key="12">
    <source>
        <dbReference type="EMBL" id="ERL86944.1"/>
    </source>
</evidence>
<dbReference type="EMBL" id="BT128357">
    <property type="protein sequence ID" value="AEE63315.1"/>
    <property type="molecule type" value="mRNA"/>
</dbReference>
<dbReference type="InterPro" id="IPR026120">
    <property type="entry name" value="TMEM11"/>
</dbReference>
<evidence type="ECO:0000256" key="1">
    <source>
        <dbReference type="ARBA" id="ARBA00002812"/>
    </source>
</evidence>
<keyword evidence="5" id="KW-0999">Mitochondrion inner membrane</keyword>
<evidence type="ECO:0000256" key="7">
    <source>
        <dbReference type="ARBA" id="ARBA00023128"/>
    </source>
</evidence>
<evidence type="ECO:0008006" key="16">
    <source>
        <dbReference type="Google" id="ProtNLM"/>
    </source>
</evidence>
<reference evidence="13" key="3">
    <citation type="submission" date="2024-08" db="UniProtKB">
        <authorList>
            <consortium name="EnsemblMetazoa"/>
        </authorList>
    </citation>
    <scope>IDENTIFICATION</scope>
</reference>
<evidence type="ECO:0000313" key="11">
    <source>
        <dbReference type="EMBL" id="ENN76298.1"/>
    </source>
</evidence>
<name>J3JYM8_DENPD</name>
<comment type="function">
    <text evidence="1">Plays a role in mitochondrial morphogenesis.</text>
</comment>
<proteinExistence type="evidence at transcript level"/>
<feature type="transmembrane region" description="Helical" evidence="9">
    <location>
        <begin position="67"/>
        <end position="86"/>
    </location>
</feature>
<dbReference type="HOGENOM" id="CLU_095460_0_0_1"/>
<dbReference type="EnsemblMetazoa" id="XM_019905886.1">
    <property type="protein sequence ID" value="XP_019761445.1"/>
    <property type="gene ID" value="LOC109538590"/>
</dbReference>
<evidence type="ECO:0000256" key="8">
    <source>
        <dbReference type="ARBA" id="ARBA00023136"/>
    </source>
</evidence>
<comment type="subcellular location">
    <subcellularLocation>
        <location evidence="2">Mitochondrion inner membrane</location>
        <topology evidence="2">Multi-pass membrane protein</topology>
    </subcellularLocation>
</comment>
<evidence type="ECO:0000313" key="10">
    <source>
        <dbReference type="EMBL" id="AEE63315.1"/>
    </source>
</evidence>
<keyword evidence="6 9" id="KW-1133">Transmembrane helix</keyword>
<evidence type="ECO:0000256" key="3">
    <source>
        <dbReference type="ARBA" id="ARBA00006060"/>
    </source>
</evidence>
<sequence>MDGGGDRTERLHASNVAVIREVYDGSNSQELFEMQLEKYLDSCCAIIVIEPTQLGDETARWITAGNILHKLAVVGGLSSVVTGFVWPQTFVPQAPLGIISVLCTGLYTALWQFDHCVKYQVEKDPRKLARLPILSVITAASPVVLVRKDDTRRKVLHCTISLTAAALCVYRLYASVK</sequence>
<dbReference type="Proteomes" id="UP000030742">
    <property type="component" value="Unassembled WGS sequence"/>
</dbReference>
<feature type="transmembrane region" description="Helical" evidence="9">
    <location>
        <begin position="154"/>
        <end position="173"/>
    </location>
</feature>